<keyword evidence="2" id="KW-1133">Transmembrane helix</keyword>
<dbReference type="Gene3D" id="3.40.50.1820">
    <property type="entry name" value="alpha/beta hydrolase"/>
    <property type="match status" value="1"/>
</dbReference>
<organism evidence="5 6">
    <name type="scientific">Shewanella septentrionalis</name>
    <dbReference type="NCBI Taxonomy" id="2952223"/>
    <lineage>
        <taxon>Bacteria</taxon>
        <taxon>Pseudomonadati</taxon>
        <taxon>Pseudomonadota</taxon>
        <taxon>Gammaproteobacteria</taxon>
        <taxon>Alteromonadales</taxon>
        <taxon>Shewanellaceae</taxon>
        <taxon>Shewanella</taxon>
    </lineage>
</organism>
<feature type="region of interest" description="Disordered" evidence="1">
    <location>
        <begin position="1"/>
        <end position="20"/>
    </location>
</feature>
<proteinExistence type="predicted"/>
<dbReference type="GO" id="GO:0016787">
    <property type="term" value="F:hydrolase activity"/>
    <property type="evidence" value="ECO:0007669"/>
    <property type="project" value="UniProtKB-KW"/>
</dbReference>
<dbReference type="Proteomes" id="UP001155604">
    <property type="component" value="Unassembled WGS sequence"/>
</dbReference>
<dbReference type="AlphaFoldDB" id="A0A9X2WT12"/>
<dbReference type="InterPro" id="IPR029058">
    <property type="entry name" value="AB_hydrolase_fold"/>
</dbReference>
<evidence type="ECO:0000259" key="4">
    <source>
        <dbReference type="Pfam" id="PF23678"/>
    </source>
</evidence>
<dbReference type="EMBL" id="JAMTCC010000007">
    <property type="protein sequence ID" value="MCT7944845.1"/>
    <property type="molecule type" value="Genomic_DNA"/>
</dbReference>
<dbReference type="InterPro" id="IPR057802">
    <property type="entry name" value="YqhI_dom"/>
</dbReference>
<dbReference type="InterPro" id="IPR002925">
    <property type="entry name" value="Dienelactn_hydro"/>
</dbReference>
<feature type="compositionally biased region" description="Polar residues" evidence="1">
    <location>
        <begin position="1"/>
        <end position="19"/>
    </location>
</feature>
<protein>
    <submittedName>
        <fullName evidence="5">Dienelactone hydrolase family protein</fullName>
    </submittedName>
</protein>
<evidence type="ECO:0000313" key="6">
    <source>
        <dbReference type="Proteomes" id="UP001155604"/>
    </source>
</evidence>
<evidence type="ECO:0000313" key="5">
    <source>
        <dbReference type="EMBL" id="MCT7944845.1"/>
    </source>
</evidence>
<evidence type="ECO:0000256" key="2">
    <source>
        <dbReference type="SAM" id="Phobius"/>
    </source>
</evidence>
<gene>
    <name evidence="5" type="ORF">NE536_05635</name>
</gene>
<keyword evidence="2" id="KW-0472">Membrane</keyword>
<dbReference type="RefSeq" id="WP_261272070.1">
    <property type="nucleotide sequence ID" value="NZ_JAMTCC010000007.1"/>
</dbReference>
<feature type="domain" description="Dienelactone hydrolase" evidence="3">
    <location>
        <begin position="125"/>
        <end position="322"/>
    </location>
</feature>
<dbReference type="Pfam" id="PF01738">
    <property type="entry name" value="DLH"/>
    <property type="match status" value="1"/>
</dbReference>
<dbReference type="SUPFAM" id="SSF53474">
    <property type="entry name" value="alpha/beta-Hydrolases"/>
    <property type="match status" value="1"/>
</dbReference>
<dbReference type="PANTHER" id="PTHR46623:SF6">
    <property type="entry name" value="ALPHA_BETA-HYDROLASES SUPERFAMILY PROTEIN"/>
    <property type="match status" value="1"/>
</dbReference>
<comment type="caution">
    <text evidence="5">The sequence shown here is derived from an EMBL/GenBank/DDBJ whole genome shotgun (WGS) entry which is preliminary data.</text>
</comment>
<dbReference type="InterPro" id="IPR051049">
    <property type="entry name" value="Dienelactone_hydrolase-like"/>
</dbReference>
<evidence type="ECO:0000256" key="1">
    <source>
        <dbReference type="SAM" id="MobiDB-lite"/>
    </source>
</evidence>
<name>A0A9X2WT12_9GAMM</name>
<accession>A0A9X2WT12</accession>
<evidence type="ECO:0000259" key="3">
    <source>
        <dbReference type="Pfam" id="PF01738"/>
    </source>
</evidence>
<keyword evidence="5" id="KW-0378">Hydrolase</keyword>
<dbReference type="PANTHER" id="PTHR46623">
    <property type="entry name" value="CARBOXYMETHYLENEBUTENOLIDASE-RELATED"/>
    <property type="match status" value="1"/>
</dbReference>
<dbReference type="Pfam" id="PF23678">
    <property type="entry name" value="YqhI"/>
    <property type="match status" value="1"/>
</dbReference>
<feature type="transmembrane region" description="Helical" evidence="2">
    <location>
        <begin position="48"/>
        <end position="71"/>
    </location>
</feature>
<sequence length="327" mass="35779">MTQQDKQALADTSQMSAQKVQPIPQEAFDWYDEYAHGIIDRREFMTRLAGLVALGFTLTTLTGALLPNYALAEQVSFNDPSIQASYVKFPSPNGYGEGRGYLVIPNELLLAGSSAGEPKTLDPSKKVAVVLVVHENRGLNPYIEDVARRLAAQGYIAFAPDALYSLGGYPGNDDAGRAMQSSLDRAKIEQDFIAAAQFLKAHPQSNGKLGAVGFCFGGYIVNMLAATIPDELNAGVPFYGTPAATELRSRVKGPLMLQFAGLDQRVNDTWAEYETQLKSNKADYVAYLYPNVNHGFHNDSTGRYDKATAELAWTRSLAFFDTRLRGE</sequence>
<feature type="domain" description="YqhI" evidence="4">
    <location>
        <begin position="15"/>
        <end position="49"/>
    </location>
</feature>
<keyword evidence="2" id="KW-0812">Transmembrane</keyword>
<keyword evidence="6" id="KW-1185">Reference proteome</keyword>
<reference evidence="5" key="1">
    <citation type="journal article" date="2023" name="Int. J. Syst. Evol. Microbiol.">
        <title>&lt;i&gt;Shewanella septentrionalis&lt;/i&gt; sp. nov. and &lt;i&gt;Shewanella holmiensis&lt;/i&gt; sp. nov., isolated from Baltic Sea water and sediments.</title>
        <authorList>
            <person name="Martin-Rodriguez A.J."/>
            <person name="Thorell K."/>
            <person name="Joffre E."/>
            <person name="Jensie-Markopoulos S."/>
            <person name="Moore E.R.B."/>
            <person name="Sjoling A."/>
        </authorList>
    </citation>
    <scope>NUCLEOTIDE SEQUENCE</scope>
    <source>
        <strain evidence="5">SP1W3</strain>
    </source>
</reference>